<dbReference type="HOGENOM" id="CLU_2990628_0_0_9"/>
<dbReference type="InterPro" id="IPR056174">
    <property type="entry name" value="SpoVR_N"/>
</dbReference>
<feature type="domain" description="SpoVR protein-like N-terminal" evidence="1">
    <location>
        <begin position="3"/>
        <end position="56"/>
    </location>
</feature>
<dbReference type="EMBL" id="CP009416">
    <property type="protein sequence ID" value="AJD90618.1"/>
    <property type="molecule type" value="Genomic_DNA"/>
</dbReference>
<dbReference type="STRING" id="1508404.JMA_13010"/>
<dbReference type="KEGG" id="jeo:JMA_13010"/>
<dbReference type="OrthoDB" id="9784270at2"/>
<dbReference type="Pfam" id="PF04293">
    <property type="entry name" value="SpoVR"/>
    <property type="match status" value="1"/>
</dbReference>
<dbReference type="BioCyc" id="JESP1508404:G14D9-10555-MONOMER"/>
<organism evidence="2 3">
    <name type="scientific">Jeotgalibacillus malaysiensis</name>
    <dbReference type="NCBI Taxonomy" id="1508404"/>
    <lineage>
        <taxon>Bacteria</taxon>
        <taxon>Bacillati</taxon>
        <taxon>Bacillota</taxon>
        <taxon>Bacilli</taxon>
        <taxon>Bacillales</taxon>
        <taxon>Caryophanaceae</taxon>
        <taxon>Jeotgalibacillus</taxon>
    </lineage>
</organism>
<dbReference type="Proteomes" id="UP000031449">
    <property type="component" value="Chromosome"/>
</dbReference>
<proteinExistence type="predicted"/>
<dbReference type="PANTHER" id="PTHR30029:SF2">
    <property type="entry name" value="STAGE V SPORULATION PROTEIN R"/>
    <property type="match status" value="1"/>
</dbReference>
<accession>A0A0B5AQ18</accession>
<protein>
    <submittedName>
        <fullName evidence="2">Stage V sporulation protein R</fullName>
    </submittedName>
</protein>
<dbReference type="PANTHER" id="PTHR30029">
    <property type="entry name" value="STAGE V SPORULATION PROTEIN R"/>
    <property type="match status" value="1"/>
</dbReference>
<evidence type="ECO:0000259" key="1">
    <source>
        <dbReference type="Pfam" id="PF04293"/>
    </source>
</evidence>
<evidence type="ECO:0000313" key="3">
    <source>
        <dbReference type="Proteomes" id="UP000031449"/>
    </source>
</evidence>
<evidence type="ECO:0000313" key="2">
    <source>
        <dbReference type="EMBL" id="AJD90618.1"/>
    </source>
</evidence>
<dbReference type="InterPro" id="IPR007390">
    <property type="entry name" value="Spore_V_R"/>
</dbReference>
<name>A0A0B5AQ18_9BACL</name>
<dbReference type="AlphaFoldDB" id="A0A0B5AQ18"/>
<reference evidence="2 3" key="1">
    <citation type="submission" date="2014-08" db="EMBL/GenBank/DDBJ databases">
        <title>Complete genome of a marine bacteria Jeotgalibacillus malaysiensis.</title>
        <authorList>
            <person name="Yaakop A.S."/>
            <person name="Chan K.-G."/>
            <person name="Goh K.M."/>
        </authorList>
    </citation>
    <scope>NUCLEOTIDE SEQUENCE [LARGE SCALE GENOMIC DNA]</scope>
    <source>
        <strain evidence="2 3">D5</strain>
    </source>
</reference>
<sequence>MESNELASTISEVTEIAKGFGLDFYPMRYEICPASVIYTFGAYGMPSRFSHWSFGRL</sequence>
<keyword evidence="3" id="KW-1185">Reference proteome</keyword>
<gene>
    <name evidence="2" type="ORF">JMA_13010</name>
</gene>